<dbReference type="AlphaFoldDB" id="A0A0A9CEP8"/>
<evidence type="ECO:0000313" key="1">
    <source>
        <dbReference type="EMBL" id="JAD74789.1"/>
    </source>
</evidence>
<reference evidence="1" key="1">
    <citation type="submission" date="2014-09" db="EMBL/GenBank/DDBJ databases">
        <authorList>
            <person name="Magalhaes I.L.F."/>
            <person name="Oliveira U."/>
            <person name="Santos F.R."/>
            <person name="Vidigal T.H.D.A."/>
            <person name="Brescovit A.D."/>
            <person name="Santos A.J."/>
        </authorList>
    </citation>
    <scope>NUCLEOTIDE SEQUENCE</scope>
    <source>
        <tissue evidence="1">Shoot tissue taken approximately 20 cm above the soil surface</tissue>
    </source>
</reference>
<accession>A0A0A9CEP8</accession>
<dbReference type="EMBL" id="GBRH01223106">
    <property type="protein sequence ID" value="JAD74789.1"/>
    <property type="molecule type" value="Transcribed_RNA"/>
</dbReference>
<proteinExistence type="predicted"/>
<protein>
    <submittedName>
        <fullName evidence="1">Uncharacterized protein</fullName>
    </submittedName>
</protein>
<reference evidence="1" key="2">
    <citation type="journal article" date="2015" name="Data Brief">
        <title>Shoot transcriptome of the giant reed, Arundo donax.</title>
        <authorList>
            <person name="Barrero R.A."/>
            <person name="Guerrero F.D."/>
            <person name="Moolhuijzen P."/>
            <person name="Goolsby J.A."/>
            <person name="Tidwell J."/>
            <person name="Bellgard S.E."/>
            <person name="Bellgard M.I."/>
        </authorList>
    </citation>
    <scope>NUCLEOTIDE SEQUENCE</scope>
    <source>
        <tissue evidence="1">Shoot tissue taken approximately 20 cm above the soil surface</tissue>
    </source>
</reference>
<organism evidence="1">
    <name type="scientific">Arundo donax</name>
    <name type="common">Giant reed</name>
    <name type="synonym">Donax arundinaceus</name>
    <dbReference type="NCBI Taxonomy" id="35708"/>
    <lineage>
        <taxon>Eukaryota</taxon>
        <taxon>Viridiplantae</taxon>
        <taxon>Streptophyta</taxon>
        <taxon>Embryophyta</taxon>
        <taxon>Tracheophyta</taxon>
        <taxon>Spermatophyta</taxon>
        <taxon>Magnoliopsida</taxon>
        <taxon>Liliopsida</taxon>
        <taxon>Poales</taxon>
        <taxon>Poaceae</taxon>
        <taxon>PACMAD clade</taxon>
        <taxon>Arundinoideae</taxon>
        <taxon>Arundineae</taxon>
        <taxon>Arundo</taxon>
    </lineage>
</organism>
<sequence>MASILLFSSSWEDEPPSSLHELEALNITTPDACFQLNM</sequence>
<name>A0A0A9CEP8_ARUDO</name>